<feature type="coiled-coil region" evidence="1">
    <location>
        <begin position="207"/>
        <end position="251"/>
    </location>
</feature>
<dbReference type="RefSeq" id="XP_001805490.1">
    <property type="nucleotide sequence ID" value="XM_001805438.1"/>
</dbReference>
<protein>
    <submittedName>
        <fullName evidence="3">Uncharacterized protein</fullName>
    </submittedName>
</protein>
<sequence length="635" mass="70994">MGSSPGPPDQEPKVGTKHGIWIHMYPARRVNGPVGIQFHAYDSEDKHVGWHDENNIGKVVTGCASAFAFPAKASLGRWTKDKLVALAKWYFLRTLVEYTTESDKKKLQFGMPITPSFKDDLKAVCREFEEQATRSQTSVTPVATTVGKVDSQESDISDLSSVSVKEDDSEPAHSIAVEVNRLMSNEAGPRPTPDANPASTEHVAETLIELQKREKDVVDDITKTEEEIERLQQILRERKSNKQQLERQKTDLFKGLSVEAAFDLGQQVERHKFYSTYLNSLQHSTMSTPQSRLQTPAGAPRAPKDNRSFTNLRMELGHNGELLKYLPYNRTTFQAQSELPGAAPERILYGDMMEEKDQLWIYWTLLGGANYTNKGPHGSAKMITFQTLKGAQNGDAPIRPQNVQKIALASAPFKLAGDAFQIMAIAAYFFVRRGVDEKLKTPISLKNYKLELVRACKIYKAVYEQAQAAKNPAQSQAVATAGTVGKAASREVSGSIGQTRKRARSPAAYPSYQQSLARYPSTPTPDYIYQADSDSLEYPEREVMVDKYVALQAQEEDLDRRINDAEGERSEIAAQIVGFQARLRQAENNKAALMEEKDDIKTEKKDVQSSLNGDEQLEFGFEAGRRMESKRLKRG</sequence>
<dbReference type="InParanoid" id="Q0TYR3"/>
<evidence type="ECO:0000313" key="4">
    <source>
        <dbReference type="Proteomes" id="UP000001055"/>
    </source>
</evidence>
<reference evidence="4" key="1">
    <citation type="journal article" date="2007" name="Plant Cell">
        <title>Dothideomycete-plant interactions illuminated by genome sequencing and EST analysis of the wheat pathogen Stagonospora nodorum.</title>
        <authorList>
            <person name="Hane J.K."/>
            <person name="Lowe R.G."/>
            <person name="Solomon P.S."/>
            <person name="Tan K.C."/>
            <person name="Schoch C.L."/>
            <person name="Spatafora J.W."/>
            <person name="Crous P.W."/>
            <person name="Kodira C."/>
            <person name="Birren B.W."/>
            <person name="Galagan J.E."/>
            <person name="Torriani S.F."/>
            <person name="McDonald B.A."/>
            <person name="Oliver R.P."/>
        </authorList>
    </citation>
    <scope>NUCLEOTIDE SEQUENCE [LARGE SCALE GENOMIC DNA]</scope>
    <source>
        <strain evidence="4">SN15 / ATCC MYA-4574 / FGSC 10173</strain>
    </source>
</reference>
<dbReference type="AlphaFoldDB" id="Q0TYR3"/>
<dbReference type="KEGG" id="pno:SNOG_15339"/>
<gene>
    <name evidence="3" type="ORF">SNOG_15339</name>
</gene>
<dbReference type="VEuPathDB" id="FungiDB:JI435_153390"/>
<feature type="region of interest" description="Disordered" evidence="2">
    <location>
        <begin position="490"/>
        <end position="511"/>
    </location>
</feature>
<evidence type="ECO:0000256" key="1">
    <source>
        <dbReference type="SAM" id="Coils"/>
    </source>
</evidence>
<feature type="compositionally biased region" description="Basic and acidic residues" evidence="2">
    <location>
        <begin position="594"/>
        <end position="607"/>
    </location>
</feature>
<evidence type="ECO:0000256" key="2">
    <source>
        <dbReference type="SAM" id="MobiDB-lite"/>
    </source>
</evidence>
<dbReference type="VEuPathDB" id="FungiDB:JI435_309280"/>
<name>Q0TYR3_PHANO</name>
<accession>Q0TYR3</accession>
<dbReference type="EMBL" id="CH445361">
    <property type="protein sequence ID" value="EAT77272.2"/>
    <property type="molecule type" value="Genomic_DNA"/>
</dbReference>
<dbReference type="Proteomes" id="UP000001055">
    <property type="component" value="Unassembled WGS sequence"/>
</dbReference>
<feature type="region of interest" description="Disordered" evidence="2">
    <location>
        <begin position="285"/>
        <end position="306"/>
    </location>
</feature>
<dbReference type="GeneID" id="5982419"/>
<feature type="region of interest" description="Disordered" evidence="2">
    <location>
        <begin position="594"/>
        <end position="622"/>
    </location>
</feature>
<feature type="compositionally biased region" description="Polar residues" evidence="2">
    <location>
        <begin position="285"/>
        <end position="294"/>
    </location>
</feature>
<evidence type="ECO:0000313" key="3">
    <source>
        <dbReference type="EMBL" id="EAT77272.2"/>
    </source>
</evidence>
<proteinExistence type="predicted"/>
<organism evidence="3 4">
    <name type="scientific">Phaeosphaeria nodorum (strain SN15 / ATCC MYA-4574 / FGSC 10173)</name>
    <name type="common">Glume blotch fungus</name>
    <name type="synonym">Parastagonospora nodorum</name>
    <dbReference type="NCBI Taxonomy" id="321614"/>
    <lineage>
        <taxon>Eukaryota</taxon>
        <taxon>Fungi</taxon>
        <taxon>Dikarya</taxon>
        <taxon>Ascomycota</taxon>
        <taxon>Pezizomycotina</taxon>
        <taxon>Dothideomycetes</taxon>
        <taxon>Pleosporomycetidae</taxon>
        <taxon>Pleosporales</taxon>
        <taxon>Pleosporineae</taxon>
        <taxon>Phaeosphaeriaceae</taxon>
        <taxon>Parastagonospora</taxon>
    </lineage>
</organism>
<keyword evidence="1" id="KW-0175">Coiled coil</keyword>